<proteinExistence type="predicted"/>
<dbReference type="EMBL" id="LR796620">
    <property type="protein sequence ID" value="CAB4154831.1"/>
    <property type="molecule type" value="Genomic_DNA"/>
</dbReference>
<accession>A0A6J5NBJ0</accession>
<feature type="non-terminal residue" evidence="1">
    <location>
        <position position="110"/>
    </location>
</feature>
<organism evidence="1">
    <name type="scientific">uncultured Caudovirales phage</name>
    <dbReference type="NCBI Taxonomy" id="2100421"/>
    <lineage>
        <taxon>Viruses</taxon>
        <taxon>Duplodnaviria</taxon>
        <taxon>Heunggongvirae</taxon>
        <taxon>Uroviricota</taxon>
        <taxon>Caudoviricetes</taxon>
        <taxon>Peduoviridae</taxon>
        <taxon>Maltschvirus</taxon>
        <taxon>Maltschvirus maltsch</taxon>
    </lineage>
</organism>
<reference evidence="1" key="1">
    <citation type="submission" date="2020-04" db="EMBL/GenBank/DDBJ databases">
        <authorList>
            <person name="Chiriac C."/>
            <person name="Salcher M."/>
            <person name="Ghai R."/>
            <person name="Kavagutti S V."/>
        </authorList>
    </citation>
    <scope>NUCLEOTIDE SEQUENCE</scope>
</reference>
<evidence type="ECO:0000313" key="1">
    <source>
        <dbReference type="EMBL" id="CAB4154831.1"/>
    </source>
</evidence>
<name>A0A6J5NBJ0_9CAUD</name>
<sequence length="110" mass="12565">MAKKQYLLVNIEQDLSKLNGSVFWRLTFLDLDDYSTWETSVDSSYRNFTRSAWDQVVYDTQPFGIYEGLIQTARKTRDGTGVLTADSYPAKIACVATHEELMQVLEALSQ</sequence>
<gene>
    <name evidence="1" type="ORF">UFOVP642_35</name>
</gene>
<protein>
    <submittedName>
        <fullName evidence="1">Uncharacterized protein</fullName>
    </submittedName>
</protein>